<evidence type="ECO:0000256" key="1">
    <source>
        <dbReference type="ARBA" id="ARBA00007430"/>
    </source>
</evidence>
<accession>A0A7R8WY84</accession>
<dbReference type="Pfam" id="PF02719">
    <property type="entry name" value="Polysacc_synt_2"/>
    <property type="match status" value="1"/>
</dbReference>
<dbReference type="InterPro" id="IPR003869">
    <property type="entry name" value="Polysac_CapD-like"/>
</dbReference>
<name>A0A7R8WY84_9CRUS</name>
<comment type="similarity">
    <text evidence="1">Belongs to the polysaccharide synthase family.</text>
</comment>
<dbReference type="Gene3D" id="3.40.50.720">
    <property type="entry name" value="NAD(P)-binding Rossmann-like Domain"/>
    <property type="match status" value="1"/>
</dbReference>
<feature type="non-terminal residue" evidence="2">
    <location>
        <position position="221"/>
    </location>
</feature>
<dbReference type="SUPFAM" id="SSF51735">
    <property type="entry name" value="NAD(P)-binding Rossmann-fold domains"/>
    <property type="match status" value="1"/>
</dbReference>
<reference evidence="2" key="1">
    <citation type="submission" date="2020-11" db="EMBL/GenBank/DDBJ databases">
        <authorList>
            <person name="Tran Van P."/>
        </authorList>
    </citation>
    <scope>NUCLEOTIDE SEQUENCE</scope>
</reference>
<dbReference type="PANTHER" id="PTHR43318:SF2">
    <property type="entry name" value="UDP-N-ACETYLGLUCOSAMINE 4,6-DEHYDRATASE (INVERTING)"/>
    <property type="match status" value="1"/>
</dbReference>
<dbReference type="PANTHER" id="PTHR43318">
    <property type="entry name" value="UDP-N-ACETYLGLUCOSAMINE 4,6-DEHYDRATASE"/>
    <property type="match status" value="1"/>
</dbReference>
<proteinExistence type="inferred from homology"/>
<organism evidence="2">
    <name type="scientific">Cyprideis torosa</name>
    <dbReference type="NCBI Taxonomy" id="163714"/>
    <lineage>
        <taxon>Eukaryota</taxon>
        <taxon>Metazoa</taxon>
        <taxon>Ecdysozoa</taxon>
        <taxon>Arthropoda</taxon>
        <taxon>Crustacea</taxon>
        <taxon>Oligostraca</taxon>
        <taxon>Ostracoda</taxon>
        <taxon>Podocopa</taxon>
        <taxon>Podocopida</taxon>
        <taxon>Cytherocopina</taxon>
        <taxon>Cytheroidea</taxon>
        <taxon>Cytherideidae</taxon>
        <taxon>Cyprideis</taxon>
    </lineage>
</organism>
<dbReference type="InterPro" id="IPR036291">
    <property type="entry name" value="NAD(P)-bd_dom_sf"/>
</dbReference>
<dbReference type="InterPro" id="IPR051203">
    <property type="entry name" value="Polysaccharide_Synthase-Rel"/>
</dbReference>
<gene>
    <name evidence="2" type="ORF">CTOB1V02_LOCUS16876</name>
</gene>
<dbReference type="OrthoDB" id="10069305at2759"/>
<dbReference type="AlphaFoldDB" id="A0A7R8WY84"/>
<dbReference type="EMBL" id="OB714882">
    <property type="protein sequence ID" value="CAD7239061.1"/>
    <property type="molecule type" value="Genomic_DNA"/>
</dbReference>
<protein>
    <submittedName>
        <fullName evidence="2">Uncharacterized protein</fullName>
    </submittedName>
</protein>
<sequence>MTVMKGCDLVIHSAAIKHVPAAEDNPQECIKTNLIGSQNIIDAALFHQVERVVALSTDKAAQPINAYGASKLLLEKLFVHANLIDDESNTRFSVVRFGNVFGSKGSVIPFFLKQREQGFLPITDASMTRFSITMRQAVDMVLFTLMESWGGEIVLPVAPSYRITDVATAIAPNAEQRIVGIRPGEKLHELMFTAHDTPRVVRQGTYYIICPEVGRWQLTDY</sequence>
<evidence type="ECO:0000313" key="2">
    <source>
        <dbReference type="EMBL" id="CAD7239061.1"/>
    </source>
</evidence>